<dbReference type="InterPro" id="IPR036291">
    <property type="entry name" value="NAD(P)-bd_dom_sf"/>
</dbReference>
<organism evidence="2 3">
    <name type="scientific">Periweissella beninensis</name>
    <dbReference type="NCBI Taxonomy" id="504936"/>
    <lineage>
        <taxon>Bacteria</taxon>
        <taxon>Bacillati</taxon>
        <taxon>Bacillota</taxon>
        <taxon>Bacilli</taxon>
        <taxon>Lactobacillales</taxon>
        <taxon>Lactobacillaceae</taxon>
        <taxon>Periweissella</taxon>
    </lineage>
</organism>
<dbReference type="PANTHER" id="PTHR43355">
    <property type="entry name" value="FLAVIN REDUCTASE (NADPH)"/>
    <property type="match status" value="1"/>
</dbReference>
<dbReference type="RefSeq" id="WP_205143982.1">
    <property type="nucleotide sequence ID" value="NZ_JAFBDN010000016.1"/>
</dbReference>
<gene>
    <name evidence="2" type="ORF">KAK10_09200</name>
</gene>
<protein>
    <submittedName>
        <fullName evidence="2">NAD(P)H-binding protein</fullName>
    </submittedName>
</protein>
<dbReference type="Pfam" id="PF13460">
    <property type="entry name" value="NAD_binding_10"/>
    <property type="match status" value="1"/>
</dbReference>
<dbReference type="Proteomes" id="UP001057481">
    <property type="component" value="Unassembled WGS sequence"/>
</dbReference>
<dbReference type="Gene3D" id="3.40.50.720">
    <property type="entry name" value="NAD(P)-binding Rossmann-like Domain"/>
    <property type="match status" value="1"/>
</dbReference>
<proteinExistence type="predicted"/>
<dbReference type="PANTHER" id="PTHR43355:SF2">
    <property type="entry name" value="FLAVIN REDUCTASE (NADPH)"/>
    <property type="match status" value="1"/>
</dbReference>
<dbReference type="EMBL" id="JAGMVS010000076">
    <property type="protein sequence ID" value="MCM2438073.1"/>
    <property type="molecule type" value="Genomic_DNA"/>
</dbReference>
<evidence type="ECO:0000313" key="3">
    <source>
        <dbReference type="Proteomes" id="UP001057481"/>
    </source>
</evidence>
<sequence>MKIFVIGATGMAGSAIVKEAIAKNIDVVANGRNVDKLQALQNEHAAIEIVVKDALALTKADFKGVDVIVDAFATVPEKAYLHVDLATKLIAMFRAETAPRLAFILGAGSLIVGEGKNQHLAVKDIEADASTLAWRVIPQNQLKELNFLRDVDNVDWFGISPSLNFVPGEVATTILYGTDQLLVNTKGDATTTAGTMAVAMVSEILSPQHHQARFTVANG</sequence>
<dbReference type="SUPFAM" id="SSF51735">
    <property type="entry name" value="NAD(P)-binding Rossmann-fold domains"/>
    <property type="match status" value="1"/>
</dbReference>
<comment type="caution">
    <text evidence="2">The sequence shown here is derived from an EMBL/GenBank/DDBJ whole genome shotgun (WGS) entry which is preliminary data.</text>
</comment>
<evidence type="ECO:0000313" key="2">
    <source>
        <dbReference type="EMBL" id="MCM2438073.1"/>
    </source>
</evidence>
<feature type="domain" description="NAD(P)-binding" evidence="1">
    <location>
        <begin position="7"/>
        <end position="110"/>
    </location>
</feature>
<evidence type="ECO:0000259" key="1">
    <source>
        <dbReference type="Pfam" id="PF13460"/>
    </source>
</evidence>
<dbReference type="InterPro" id="IPR016040">
    <property type="entry name" value="NAD(P)-bd_dom"/>
</dbReference>
<keyword evidence="3" id="KW-1185">Reference proteome</keyword>
<reference evidence="2" key="1">
    <citation type="submission" date="2021-04" db="EMBL/GenBank/DDBJ databases">
        <title>Taxonomic assessment of Weissella genus.</title>
        <authorList>
            <person name="Fanelli F."/>
            <person name="Chieffi D."/>
            <person name="Dell'Aquila A."/>
            <person name="Gyu-Sung C."/>
            <person name="Franz C.M.A.P."/>
            <person name="Fusco V."/>
        </authorList>
    </citation>
    <scope>NUCLEOTIDE SEQUENCE</scope>
    <source>
        <strain evidence="2">LMG 25373</strain>
    </source>
</reference>
<accession>A0ABT0VJR3</accession>
<dbReference type="InterPro" id="IPR051606">
    <property type="entry name" value="Polyketide_Oxido-like"/>
</dbReference>
<name>A0ABT0VJR3_9LACO</name>